<protein>
    <submittedName>
        <fullName evidence="1">Protein belonging to Uncharacterized protein family UPF0153</fullName>
    </submittedName>
</protein>
<dbReference type="AlphaFoldDB" id="A0A0F3GIM6"/>
<gene>
    <name evidence="1" type="ORF">MBAV_006018</name>
</gene>
<accession>A0A0F3GIM6</accession>
<keyword evidence="2" id="KW-1185">Reference proteome</keyword>
<sequence length="223" mass="25366">MEIVTPFNQQDECIRRGQCCMRGSATLHIADADLIIDATVKYSDLFTIREGELVYNNLDDEFVTIDYELIKINEKPGSRTCSLFVEEGSVCTIYEHRPAQCQAYECWNTESFAATFNEEKLTREHLMAGNDTLLDIIRTHEERCSYARLAELVGMIRDGKDVVAEVFEALSYDEALRPLLTQKLGIDPGYMPLILGRPLIDTIIMFGYKVEKDQDGNNCLVVM</sequence>
<reference evidence="1 2" key="1">
    <citation type="submission" date="2015-02" db="EMBL/GenBank/DDBJ databases">
        <title>Single-cell genomics of uncultivated deep-branching MTB reveals a conserved set of magnetosome genes.</title>
        <authorList>
            <person name="Kolinko S."/>
            <person name="Richter M."/>
            <person name="Glockner F.O."/>
            <person name="Brachmann A."/>
            <person name="Schuler D."/>
        </authorList>
    </citation>
    <scope>NUCLEOTIDE SEQUENCE [LARGE SCALE GENOMIC DNA]</scope>
    <source>
        <strain evidence="1">TM-1</strain>
    </source>
</reference>
<name>A0A0F3GIM6_9BACT</name>
<dbReference type="Proteomes" id="UP000033423">
    <property type="component" value="Unassembled WGS sequence"/>
</dbReference>
<proteinExistence type="predicted"/>
<dbReference type="Pfam" id="PF03692">
    <property type="entry name" value="CxxCxxCC"/>
    <property type="match status" value="1"/>
</dbReference>
<dbReference type="EMBL" id="LACI01002557">
    <property type="protein sequence ID" value="KJU81794.1"/>
    <property type="molecule type" value="Genomic_DNA"/>
</dbReference>
<dbReference type="PANTHER" id="PTHR35866:SF1">
    <property type="entry name" value="YKGJ FAMILY CYSTEINE CLUSTER PROTEIN"/>
    <property type="match status" value="1"/>
</dbReference>
<dbReference type="PANTHER" id="PTHR35866">
    <property type="entry name" value="PUTATIVE-RELATED"/>
    <property type="match status" value="1"/>
</dbReference>
<comment type="caution">
    <text evidence="1">The sequence shown here is derived from an EMBL/GenBank/DDBJ whole genome shotgun (WGS) entry which is preliminary data.</text>
</comment>
<organism evidence="1 2">
    <name type="scientific">Candidatus Magnetobacterium bavaricum</name>
    <dbReference type="NCBI Taxonomy" id="29290"/>
    <lineage>
        <taxon>Bacteria</taxon>
        <taxon>Pseudomonadati</taxon>
        <taxon>Nitrospirota</taxon>
        <taxon>Thermodesulfovibrionia</taxon>
        <taxon>Thermodesulfovibrionales</taxon>
        <taxon>Candidatus Magnetobacteriaceae</taxon>
        <taxon>Candidatus Magnetobacterium</taxon>
    </lineage>
</organism>
<evidence type="ECO:0000313" key="1">
    <source>
        <dbReference type="EMBL" id="KJU81794.1"/>
    </source>
</evidence>
<dbReference type="InterPro" id="IPR005358">
    <property type="entry name" value="Puta_zinc/iron-chelating_dom"/>
</dbReference>
<evidence type="ECO:0000313" key="2">
    <source>
        <dbReference type="Proteomes" id="UP000033423"/>
    </source>
</evidence>